<organism evidence="1 2">
    <name type="scientific">Pseudomonas typographi</name>
    <dbReference type="NCBI Taxonomy" id="2715964"/>
    <lineage>
        <taxon>Bacteria</taxon>
        <taxon>Pseudomonadati</taxon>
        <taxon>Pseudomonadota</taxon>
        <taxon>Gammaproteobacteria</taxon>
        <taxon>Pseudomonadales</taxon>
        <taxon>Pseudomonadaceae</taxon>
        <taxon>Pseudomonas</taxon>
    </lineage>
</organism>
<dbReference type="Gene3D" id="3.40.50.2000">
    <property type="entry name" value="Glycogen Phosphorylase B"/>
    <property type="match status" value="1"/>
</dbReference>
<proteinExistence type="predicted"/>
<evidence type="ECO:0000313" key="1">
    <source>
        <dbReference type="EMBL" id="MBD1601187.1"/>
    </source>
</evidence>
<reference evidence="1 2" key="1">
    <citation type="journal article" date="2020" name="Insects">
        <title>Bacteria Belonging to Pseudomonas typographi sp. nov. from the Bark Beetle Ips typographus Have Genomic Potential to Aid in the Host Ecology.</title>
        <authorList>
            <person name="Peral-Aranega E."/>
            <person name="Saati-Santamaria Z."/>
            <person name="Kolarik M."/>
            <person name="Rivas R."/>
            <person name="Garcia-Fraile P."/>
        </authorList>
    </citation>
    <scope>NUCLEOTIDE SEQUENCE [LARGE SCALE GENOMIC DNA]</scope>
    <source>
        <strain evidence="1 2">CA3A</strain>
    </source>
</reference>
<comment type="caution">
    <text evidence="1">The sequence shown here is derived from an EMBL/GenBank/DDBJ whole genome shotgun (WGS) entry which is preliminary data.</text>
</comment>
<sequence length="347" mass="37532">MSSCYGRQPMPEVTIGYYVHHHGAGHGARALAIATALNGPVSLIGSRLPEGPWPAHVSALELPADTCDGMQAERFDVLHYAPLAVPGLRQRMARLAQWFDQHWPCLLVVDVSVEVALLARLCSVPTVYMRQHGERGDAAHCLAYATARGLLAPYPKAMALAEDPWRGKTLYSGWLSRYNGRAMATVQPYRVLVICGHGGTGLNAALLEAVARVCPQWHFEVAGALAPGRPAANLHWLGVQADPAAAMQRAEVVVGSASDSLVSEAAALGCRYIAVAEARPFDEQRWQARRLAQLGVALGLEGGWPAPEQWPALLAEARLLQPQRWRAWADEHAAARAAHALQRWSAA</sequence>
<protein>
    <recommendedName>
        <fullName evidence="3">Glycosyl transferase family 28 C-terminal domain-containing protein</fullName>
    </recommendedName>
</protein>
<keyword evidence="2" id="KW-1185">Reference proteome</keyword>
<evidence type="ECO:0000313" key="2">
    <source>
        <dbReference type="Proteomes" id="UP000805841"/>
    </source>
</evidence>
<dbReference type="Proteomes" id="UP000805841">
    <property type="component" value="Unassembled WGS sequence"/>
</dbReference>
<accession>A0ABR7Z707</accession>
<dbReference type="EMBL" id="JAAOCA010000031">
    <property type="protein sequence ID" value="MBD1601187.1"/>
    <property type="molecule type" value="Genomic_DNA"/>
</dbReference>
<dbReference type="SUPFAM" id="SSF53756">
    <property type="entry name" value="UDP-Glycosyltransferase/glycogen phosphorylase"/>
    <property type="match status" value="1"/>
</dbReference>
<evidence type="ECO:0008006" key="3">
    <source>
        <dbReference type="Google" id="ProtNLM"/>
    </source>
</evidence>
<gene>
    <name evidence="1" type="ORF">HAQ05_21135</name>
</gene>
<name>A0ABR7Z707_9PSED</name>